<accession>A0A378YK81</accession>
<feature type="domain" description="PAS" evidence="1">
    <location>
        <begin position="151"/>
        <end position="221"/>
    </location>
</feature>
<dbReference type="PROSITE" id="PS50887">
    <property type="entry name" value="GGDEF"/>
    <property type="match status" value="1"/>
</dbReference>
<dbReference type="OrthoDB" id="23692at2"/>
<dbReference type="InterPro" id="IPR035965">
    <property type="entry name" value="PAS-like_dom_sf"/>
</dbReference>
<dbReference type="SMART" id="SM00267">
    <property type="entry name" value="GGDEF"/>
    <property type="match status" value="1"/>
</dbReference>
<dbReference type="PANTHER" id="PTHR44757">
    <property type="entry name" value="DIGUANYLATE CYCLASE DGCP"/>
    <property type="match status" value="1"/>
</dbReference>
<dbReference type="InterPro" id="IPR000014">
    <property type="entry name" value="PAS"/>
</dbReference>
<feature type="domain" description="PAC" evidence="2">
    <location>
        <begin position="225"/>
        <end position="277"/>
    </location>
</feature>
<dbReference type="PANTHER" id="PTHR44757:SF2">
    <property type="entry name" value="BIOFILM ARCHITECTURE MAINTENANCE PROTEIN MBAA"/>
    <property type="match status" value="1"/>
</dbReference>
<evidence type="ECO:0000259" key="3">
    <source>
        <dbReference type="PROSITE" id="PS50883"/>
    </source>
</evidence>
<dbReference type="Gene3D" id="3.20.20.450">
    <property type="entry name" value="EAL domain"/>
    <property type="match status" value="1"/>
</dbReference>
<feature type="domain" description="GGDEF" evidence="4">
    <location>
        <begin position="306"/>
        <end position="440"/>
    </location>
</feature>
<dbReference type="InterPro" id="IPR001610">
    <property type="entry name" value="PAC"/>
</dbReference>
<dbReference type="CDD" id="cd00130">
    <property type="entry name" value="PAS"/>
    <property type="match status" value="1"/>
</dbReference>
<dbReference type="PROSITE" id="PS50112">
    <property type="entry name" value="PAS"/>
    <property type="match status" value="1"/>
</dbReference>
<evidence type="ECO:0000259" key="4">
    <source>
        <dbReference type="PROSITE" id="PS50887"/>
    </source>
</evidence>
<gene>
    <name evidence="5" type="primary">cph2_2</name>
    <name evidence="5" type="ORF">NCTC1934_03066</name>
</gene>
<dbReference type="NCBIfam" id="TIGR00229">
    <property type="entry name" value="sensory_box"/>
    <property type="match status" value="1"/>
</dbReference>
<dbReference type="AlphaFoldDB" id="A0A378YK81"/>
<reference evidence="5 6" key="1">
    <citation type="submission" date="2018-06" db="EMBL/GenBank/DDBJ databases">
        <authorList>
            <consortium name="Pathogen Informatics"/>
            <person name="Doyle S."/>
        </authorList>
    </citation>
    <scope>NUCLEOTIDE SEQUENCE [LARGE SCALE GENOMIC DNA]</scope>
    <source>
        <strain evidence="5 6">NCTC1934</strain>
    </source>
</reference>
<dbReference type="STRING" id="1406858.GCA_000710895_04884"/>
<dbReference type="RefSeq" id="WP_051036964.1">
    <property type="nucleotide sequence ID" value="NZ_JADLRH010000012.1"/>
</dbReference>
<dbReference type="EMBL" id="UGRY01000002">
    <property type="protein sequence ID" value="SUA77524.1"/>
    <property type="molecule type" value="Genomic_DNA"/>
</dbReference>
<feature type="domain" description="EAL" evidence="3">
    <location>
        <begin position="449"/>
        <end position="708"/>
    </location>
</feature>
<dbReference type="SMART" id="SM00091">
    <property type="entry name" value="PAS"/>
    <property type="match status" value="1"/>
</dbReference>
<dbReference type="InterPro" id="IPR043128">
    <property type="entry name" value="Rev_trsase/Diguanyl_cyclase"/>
</dbReference>
<dbReference type="InterPro" id="IPR000700">
    <property type="entry name" value="PAS-assoc_C"/>
</dbReference>
<dbReference type="Proteomes" id="UP000255467">
    <property type="component" value="Unassembled WGS sequence"/>
</dbReference>
<dbReference type="SUPFAM" id="SSF141868">
    <property type="entry name" value="EAL domain-like"/>
    <property type="match status" value="1"/>
</dbReference>
<evidence type="ECO:0000313" key="6">
    <source>
        <dbReference type="Proteomes" id="UP000255467"/>
    </source>
</evidence>
<dbReference type="InterPro" id="IPR029787">
    <property type="entry name" value="Nucleotide_cyclase"/>
</dbReference>
<sequence>MAWEAGGERYSSGPHADLVEQWVAALTRGTRDHVVPMSRAETRTLLTRFARELDAAARDPASDRRIAELGAELARAHFVGDEVLGRSVAVLEEYFAEIADDVPADRVAMLLAAFTTGYVRAFRAWLLAEQESVRVADITARRLVEQRLRESEARFRAVFAQAGIGTGLSDMTGRIIEVNTAFAQMLGYTPAEMLRLSVTDLGHPSDDPGMWQLYSGVLRGDLDNVQLEKCYPHKDGHGVWTNINVSLIRDERGEPQYTLILVEDISERRALRERLHYRANHDQLTGLANRTRFFDALTTVFADPGVRVGLCYVDLDHFKTVNDTFGHAVGDELLAQAATRLTTCATGPGQLVARMGGDEFVILVPHSGGADEVASLARCVLNAFSRPFHVHGYRLSVTASVGVMEDRAGHTTAEELLRSADSSMYWAKAAGRGRYEIFDAARSHREHTRVELTAAMPDALARGEFFLDYQPIVALDGSGMVAVEALARWRHPELGILPPARFVDLAEDNGHIGALGSLVLNLAIADSRAWSERYPALTPLVSVNVSATEVSDPAWLDLVQQAIADSGLKPEQLQLELTERAFMATTGRPLHALRTLAESGVRIAVDDFGTGYSNLAYLGRLPLHTVKLAGPFVRHLRTPDAMEAADLRILETIIALAHDLGYTVTAECVETRHQADQLRALGCDTAQGWYFHHPMPAARITDLLAEAEEAAAHQL</sequence>
<dbReference type="PROSITE" id="PS50883">
    <property type="entry name" value="EAL"/>
    <property type="match status" value="1"/>
</dbReference>
<dbReference type="InterPro" id="IPR035919">
    <property type="entry name" value="EAL_sf"/>
</dbReference>
<dbReference type="Gene3D" id="3.30.450.20">
    <property type="entry name" value="PAS domain"/>
    <property type="match status" value="1"/>
</dbReference>
<dbReference type="Pfam" id="PF13426">
    <property type="entry name" value="PAS_9"/>
    <property type="match status" value="1"/>
</dbReference>
<dbReference type="SUPFAM" id="SSF55073">
    <property type="entry name" value="Nucleotide cyclase"/>
    <property type="match status" value="1"/>
</dbReference>
<protein>
    <submittedName>
        <fullName evidence="5">Bacteriophytochrome cph2</fullName>
    </submittedName>
</protein>
<evidence type="ECO:0000259" key="1">
    <source>
        <dbReference type="PROSITE" id="PS50112"/>
    </source>
</evidence>
<dbReference type="PROSITE" id="PS50113">
    <property type="entry name" value="PAC"/>
    <property type="match status" value="1"/>
</dbReference>
<dbReference type="InterPro" id="IPR000160">
    <property type="entry name" value="GGDEF_dom"/>
</dbReference>
<dbReference type="SMART" id="SM00086">
    <property type="entry name" value="PAC"/>
    <property type="match status" value="1"/>
</dbReference>
<dbReference type="InterPro" id="IPR001633">
    <property type="entry name" value="EAL_dom"/>
</dbReference>
<dbReference type="CDD" id="cd01949">
    <property type="entry name" value="GGDEF"/>
    <property type="match status" value="1"/>
</dbReference>
<dbReference type="SUPFAM" id="SSF55785">
    <property type="entry name" value="PYP-like sensor domain (PAS domain)"/>
    <property type="match status" value="1"/>
</dbReference>
<dbReference type="Gene3D" id="3.30.70.270">
    <property type="match status" value="1"/>
</dbReference>
<dbReference type="SMART" id="SM00052">
    <property type="entry name" value="EAL"/>
    <property type="match status" value="1"/>
</dbReference>
<dbReference type="Pfam" id="PF00990">
    <property type="entry name" value="GGDEF"/>
    <property type="match status" value="1"/>
</dbReference>
<evidence type="ECO:0000259" key="2">
    <source>
        <dbReference type="PROSITE" id="PS50113"/>
    </source>
</evidence>
<organism evidence="5 6">
    <name type="scientific">Nocardia otitidiscaviarum</name>
    <dbReference type="NCBI Taxonomy" id="1823"/>
    <lineage>
        <taxon>Bacteria</taxon>
        <taxon>Bacillati</taxon>
        <taxon>Actinomycetota</taxon>
        <taxon>Actinomycetes</taxon>
        <taxon>Mycobacteriales</taxon>
        <taxon>Nocardiaceae</taxon>
        <taxon>Nocardia</taxon>
    </lineage>
</organism>
<proteinExistence type="predicted"/>
<keyword evidence="6" id="KW-1185">Reference proteome</keyword>
<dbReference type="CDD" id="cd01948">
    <property type="entry name" value="EAL"/>
    <property type="match status" value="1"/>
</dbReference>
<dbReference type="InterPro" id="IPR052155">
    <property type="entry name" value="Biofilm_reg_signaling"/>
</dbReference>
<dbReference type="NCBIfam" id="TIGR00254">
    <property type="entry name" value="GGDEF"/>
    <property type="match status" value="1"/>
</dbReference>
<name>A0A378YK81_9NOCA</name>
<dbReference type="Pfam" id="PF00563">
    <property type="entry name" value="EAL"/>
    <property type="match status" value="1"/>
</dbReference>
<evidence type="ECO:0000313" key="5">
    <source>
        <dbReference type="EMBL" id="SUA77524.1"/>
    </source>
</evidence>